<accession>A0A409YM98</accession>
<dbReference type="InParanoid" id="A0A409YM98"/>
<dbReference type="EMBL" id="NHTK01000988">
    <property type="protein sequence ID" value="PPR04145.1"/>
    <property type="molecule type" value="Genomic_DNA"/>
</dbReference>
<dbReference type="AlphaFoldDB" id="A0A409YM98"/>
<comment type="caution">
    <text evidence="1">The sequence shown here is derived from an EMBL/GenBank/DDBJ whole genome shotgun (WGS) entry which is preliminary data.</text>
</comment>
<sequence>MYPLSTSTGRAATHRAMKADPNKGRCTIENCAEGGAIVPVYVFEHFKGDEDGELFDALEYTGGSGRGELTLDTRRNIFFLGESLCTLYRAKKWALLPSAQDVYDHRKAGSRSNIDRKTYTYTFLPLHDMEDIFITRQSNQDRTNVAVYDFPYAEFPSIESHVHPRFAILQFGFAFANPLLSKATKAALLNRYPHISTVISLHQKWLSRTEFPLWNKNGVHQTGSKGAAECEDGTPRRRNGPLLASLRYNLPDRLDTDEDEGDWEIRPPQVVSRTERGGMMSVDGVRDHVYEDLADAGDAGKEITSVERFRLAGDETLGSMRWTHERVLKWAAHLY</sequence>
<evidence type="ECO:0000313" key="2">
    <source>
        <dbReference type="Proteomes" id="UP000284842"/>
    </source>
</evidence>
<keyword evidence="2" id="KW-1185">Reference proteome</keyword>
<name>A0A409YM98_9AGAR</name>
<proteinExistence type="predicted"/>
<protein>
    <submittedName>
        <fullName evidence="1">Uncharacterized protein</fullName>
    </submittedName>
</protein>
<dbReference type="Proteomes" id="UP000284842">
    <property type="component" value="Unassembled WGS sequence"/>
</dbReference>
<evidence type="ECO:0000313" key="1">
    <source>
        <dbReference type="EMBL" id="PPR04145.1"/>
    </source>
</evidence>
<gene>
    <name evidence="1" type="ORF">CVT24_010695</name>
</gene>
<dbReference type="OrthoDB" id="3251913at2759"/>
<reference evidence="1 2" key="1">
    <citation type="journal article" date="2018" name="Evol. Lett.">
        <title>Horizontal gene cluster transfer increased hallucinogenic mushroom diversity.</title>
        <authorList>
            <person name="Reynolds H.T."/>
            <person name="Vijayakumar V."/>
            <person name="Gluck-Thaler E."/>
            <person name="Korotkin H.B."/>
            <person name="Matheny P.B."/>
            <person name="Slot J.C."/>
        </authorList>
    </citation>
    <scope>NUCLEOTIDE SEQUENCE [LARGE SCALE GENOMIC DNA]</scope>
    <source>
        <strain evidence="1 2">2629</strain>
    </source>
</reference>
<organism evidence="1 2">
    <name type="scientific">Panaeolus cyanescens</name>
    <dbReference type="NCBI Taxonomy" id="181874"/>
    <lineage>
        <taxon>Eukaryota</taxon>
        <taxon>Fungi</taxon>
        <taxon>Dikarya</taxon>
        <taxon>Basidiomycota</taxon>
        <taxon>Agaricomycotina</taxon>
        <taxon>Agaricomycetes</taxon>
        <taxon>Agaricomycetidae</taxon>
        <taxon>Agaricales</taxon>
        <taxon>Agaricineae</taxon>
        <taxon>Galeropsidaceae</taxon>
        <taxon>Panaeolus</taxon>
    </lineage>
</organism>